<sequence>MITGLSRKRLIECLLLVPVAVALVYCTSRFITAGCVFNGDFPLYLRQALCVWQGDAEKVLHDMQQMIDMSTYQRYSPVLYPWGGPLLLSVPLKCFGMDYQAFKITETVFFIGALAVFYLLFRQREKNGLLPLAAVILLGFNTFYLYFCNYVSCELFFLFFIAASLWGIHRCYGNGQCRSGALPLLLGVLLLFTAQIRTEGYVLFASLMVAQFRSGCRGRRLMLPYLSAALFFLCWNCCFPSGYLSHFHHLEYVTPAGIWQNMQSFFFNPGILMAFPHFSFCIAFWLFTGVGLACCIRRYPAEIAYFLPVCLLLIVWPYNEIRYWTHVFPFALLFFLKGMEWAVEYGGACWGKRAFAVVSGLLCVNMLCNVATVVKAEAPVYTSLNPDIESEDAREVFGYLNLHSSPDDVVACGESRAIYLYTGRLSCNLSGKLDDMQATADWYVEFLFRQTYLQYPHSTFRENRHRFEKVLQNNTFAVYRIVKP</sequence>
<comment type="caution">
    <text evidence="2">The sequence shown here is derived from an EMBL/GenBank/DDBJ whole genome shotgun (WGS) entry which is preliminary data.</text>
</comment>
<dbReference type="RefSeq" id="WP_257940095.1">
    <property type="nucleotide sequence ID" value="NZ_JAMZEE010000009.1"/>
</dbReference>
<feature type="transmembrane region" description="Helical" evidence="1">
    <location>
        <begin position="265"/>
        <end position="287"/>
    </location>
</feature>
<evidence type="ECO:0000313" key="3">
    <source>
        <dbReference type="Proteomes" id="UP001143810"/>
    </source>
</evidence>
<gene>
    <name evidence="2" type="ORF">M1B78_05260</name>
</gene>
<keyword evidence="1" id="KW-0472">Membrane</keyword>
<dbReference type="EMBL" id="JAMZEE010000009">
    <property type="protein sequence ID" value="MCR6507599.1"/>
    <property type="molecule type" value="Genomic_DNA"/>
</dbReference>
<proteinExistence type="predicted"/>
<feature type="transmembrane region" description="Helical" evidence="1">
    <location>
        <begin position="128"/>
        <end position="147"/>
    </location>
</feature>
<dbReference type="Proteomes" id="UP001143810">
    <property type="component" value="Unassembled WGS sequence"/>
</dbReference>
<organism evidence="2 3">
    <name type="scientific">Bacteroides muris</name>
    <name type="common">ex Fokt et al. 2023</name>
    <dbReference type="NCBI Taxonomy" id="2937417"/>
    <lineage>
        <taxon>Bacteria</taxon>
        <taxon>Pseudomonadati</taxon>
        <taxon>Bacteroidota</taxon>
        <taxon>Bacteroidia</taxon>
        <taxon>Bacteroidales</taxon>
        <taxon>Bacteroidaceae</taxon>
        <taxon>Bacteroides</taxon>
    </lineage>
</organism>
<protein>
    <recommendedName>
        <fullName evidence="4">Glycosyltransferase RgtA/B/C/D-like domain-containing protein</fullName>
    </recommendedName>
</protein>
<keyword evidence="1" id="KW-0812">Transmembrane</keyword>
<reference evidence="2" key="2">
    <citation type="submission" date="2022-04" db="EMBL/GenBank/DDBJ databases">
        <authorList>
            <person name="Fokt H."/>
            <person name="Baines J."/>
        </authorList>
    </citation>
    <scope>NUCLEOTIDE SEQUENCE</scope>
    <source>
        <strain evidence="2">KH569_7</strain>
    </source>
</reference>
<feature type="transmembrane region" description="Helical" evidence="1">
    <location>
        <begin position="101"/>
        <end position="121"/>
    </location>
</feature>
<reference evidence="2" key="1">
    <citation type="journal article" date="2022" name="Arch. Microbiol.">
        <title>Bacteroides muris sp. nov. isolated from the cecum of wild-derived house mice.</title>
        <authorList>
            <person name="Fokt H."/>
            <person name="Unni R."/>
            <person name="Repnik U."/>
            <person name="Schmitz R.A."/>
            <person name="Bramkamp M."/>
            <person name="Baines J.F."/>
            <person name="Unterweger D."/>
        </authorList>
    </citation>
    <scope>NUCLEOTIDE SEQUENCE</scope>
    <source>
        <strain evidence="2">KH569_7</strain>
    </source>
</reference>
<feature type="transmembrane region" description="Helical" evidence="1">
    <location>
        <begin position="299"/>
        <end position="318"/>
    </location>
</feature>
<feature type="transmembrane region" description="Helical" evidence="1">
    <location>
        <begin position="222"/>
        <end position="245"/>
    </location>
</feature>
<keyword evidence="1" id="KW-1133">Transmembrane helix</keyword>
<evidence type="ECO:0008006" key="4">
    <source>
        <dbReference type="Google" id="ProtNLM"/>
    </source>
</evidence>
<evidence type="ECO:0000256" key="1">
    <source>
        <dbReference type="SAM" id="Phobius"/>
    </source>
</evidence>
<dbReference type="AlphaFoldDB" id="A0A9X2SUZ6"/>
<name>A0A9X2SUZ6_9BACE</name>
<evidence type="ECO:0000313" key="2">
    <source>
        <dbReference type="EMBL" id="MCR6507599.1"/>
    </source>
</evidence>
<accession>A0A9X2SUZ6</accession>